<evidence type="ECO:0000259" key="10">
    <source>
        <dbReference type="PROSITE" id="PS51186"/>
    </source>
</evidence>
<dbReference type="InterPro" id="IPR016181">
    <property type="entry name" value="Acyl_CoA_acyltransferase"/>
</dbReference>
<keyword evidence="4 9" id="KW-0808">Transferase</keyword>
<dbReference type="PIRSF" id="PIRSF000452">
    <property type="entry name" value="6-N-acetyltransf"/>
    <property type="match status" value="1"/>
</dbReference>
<dbReference type="RefSeq" id="WP_166303577.1">
    <property type="nucleotide sequence ID" value="NZ_CAWPIB010000004.1"/>
</dbReference>
<dbReference type="CDD" id="cd04301">
    <property type="entry name" value="NAT_SF"/>
    <property type="match status" value="1"/>
</dbReference>
<dbReference type="Proteomes" id="UP000591844">
    <property type="component" value="Unassembled WGS sequence"/>
</dbReference>
<dbReference type="InterPro" id="IPR000182">
    <property type="entry name" value="GNAT_dom"/>
</dbReference>
<sequence length="145" mass="16599">MVISDSHNFNDWLYLRSALWPLASEKEHYEEMNLILDSDNQVAFMIQSGTDDCCGFAEASLRFEYVNGCHSSPVAYLEGIYITPEFRRKGLATQLVTRINSWANDHGCTEMASDTDINNEESQSLHLSLGFMETERVVFFRKSIK</sequence>
<dbReference type="NCBIfam" id="NF043067">
    <property type="entry name" value="AAC_6p_group_E"/>
    <property type="match status" value="1"/>
</dbReference>
<comment type="caution">
    <text evidence="11">The sequence shown here is derived from an EMBL/GenBank/DDBJ whole genome shotgun (WGS) entry which is preliminary data.</text>
</comment>
<dbReference type="GO" id="GO:0047663">
    <property type="term" value="F:aminoglycoside 6'-N-acetyltransferase activity"/>
    <property type="evidence" value="ECO:0007669"/>
    <property type="project" value="UniProtKB-EC"/>
</dbReference>
<dbReference type="SUPFAM" id="SSF55729">
    <property type="entry name" value="Acyl-CoA N-acyltransferases (Nat)"/>
    <property type="match status" value="1"/>
</dbReference>
<dbReference type="Pfam" id="PF00583">
    <property type="entry name" value="Acetyltransf_1"/>
    <property type="match status" value="1"/>
</dbReference>
<evidence type="ECO:0000256" key="6">
    <source>
        <dbReference type="ARBA" id="ARBA00023315"/>
    </source>
</evidence>
<evidence type="ECO:0000313" key="11">
    <source>
        <dbReference type="EMBL" id="NHB91494.1"/>
    </source>
</evidence>
<evidence type="ECO:0000313" key="12">
    <source>
        <dbReference type="Proteomes" id="UP000591844"/>
    </source>
</evidence>
<dbReference type="EMBL" id="PUJW01000004">
    <property type="protein sequence ID" value="NHB91494.1"/>
    <property type="molecule type" value="Genomic_DNA"/>
</dbReference>
<accession>A0A7X5QBS8</accession>
<gene>
    <name evidence="11" type="ORF">C5469_04800</name>
</gene>
<dbReference type="InterPro" id="IPR024170">
    <property type="entry name" value="Aminoglycoside_N6-AcTrfrase"/>
</dbReference>
<keyword evidence="5 9" id="KW-0046">Antibiotic resistance</keyword>
<keyword evidence="6 9" id="KW-0012">Acyltransferase</keyword>
<evidence type="ECO:0000256" key="8">
    <source>
        <dbReference type="ARBA" id="ARBA00048923"/>
    </source>
</evidence>
<dbReference type="Gene3D" id="3.40.630.30">
    <property type="match status" value="1"/>
</dbReference>
<comment type="catalytic activity">
    <reaction evidence="8 9">
        <text>kanamycin B + acetyl-CoA = N(6')-acetylkanamycin B + CoA + H(+)</text>
        <dbReference type="Rhea" id="RHEA:16449"/>
        <dbReference type="ChEBI" id="CHEBI:15378"/>
        <dbReference type="ChEBI" id="CHEBI:57287"/>
        <dbReference type="ChEBI" id="CHEBI:57288"/>
        <dbReference type="ChEBI" id="CHEBI:58390"/>
        <dbReference type="ChEBI" id="CHEBI:58549"/>
        <dbReference type="EC" id="2.3.1.82"/>
    </reaction>
</comment>
<comment type="subunit">
    <text evidence="1 9">Homodimer.</text>
</comment>
<name>A0A7X5QBS8_9GAMM</name>
<evidence type="ECO:0000256" key="4">
    <source>
        <dbReference type="ARBA" id="ARBA00022679"/>
    </source>
</evidence>
<organism evidence="11 12">
    <name type="scientific">Photorhabdus cinerea</name>
    <dbReference type="NCBI Taxonomy" id="471575"/>
    <lineage>
        <taxon>Bacteria</taxon>
        <taxon>Pseudomonadati</taxon>
        <taxon>Pseudomonadota</taxon>
        <taxon>Gammaproteobacteria</taxon>
        <taxon>Enterobacterales</taxon>
        <taxon>Morganellaceae</taxon>
        <taxon>Photorhabdus</taxon>
    </lineage>
</organism>
<keyword evidence="12" id="KW-1185">Reference proteome</keyword>
<dbReference type="GO" id="GO:0046677">
    <property type="term" value="P:response to antibiotic"/>
    <property type="evidence" value="ECO:0007669"/>
    <property type="project" value="UniProtKB-KW"/>
</dbReference>
<protein>
    <recommendedName>
        <fullName evidence="3 9">Aminoglycoside N(6')-acetyltransferase type 1</fullName>
        <ecNumber evidence="2 9">2.3.1.82</ecNumber>
    </recommendedName>
    <alternativeName>
        <fullName evidence="7 9">Aminoglycoside resistance protein</fullName>
    </alternativeName>
</protein>
<evidence type="ECO:0000256" key="3">
    <source>
        <dbReference type="ARBA" id="ARBA00017677"/>
    </source>
</evidence>
<dbReference type="EC" id="2.3.1.82" evidence="2 9"/>
<dbReference type="PANTHER" id="PTHR43072:SF60">
    <property type="entry name" value="L-2,4-DIAMINOBUTYRIC ACID ACETYLTRANSFERASE"/>
    <property type="match status" value="1"/>
</dbReference>
<dbReference type="PANTHER" id="PTHR43072">
    <property type="entry name" value="N-ACETYLTRANSFERASE"/>
    <property type="match status" value="1"/>
</dbReference>
<evidence type="ECO:0000256" key="7">
    <source>
        <dbReference type="ARBA" id="ARBA00029660"/>
    </source>
</evidence>
<dbReference type="PROSITE" id="PS51186">
    <property type="entry name" value="GNAT"/>
    <property type="match status" value="1"/>
</dbReference>
<feature type="domain" description="N-acetyltransferase" evidence="10">
    <location>
        <begin position="1"/>
        <end position="145"/>
    </location>
</feature>
<reference evidence="11 12" key="1">
    <citation type="submission" date="2018-02" db="EMBL/GenBank/DDBJ databases">
        <authorList>
            <person name="Machado R.A."/>
        </authorList>
    </citation>
    <scope>NUCLEOTIDE SEQUENCE [LARGE SCALE GENOMIC DNA]</scope>
    <source>
        <strain evidence="11 12">DSM 19724</strain>
    </source>
</reference>
<comment type="function">
    <text evidence="9">Catalyzes the transfer of an acetyl group from acetyl-CoA to the 6'-amino group of aminoglycoside molecules conferring resistance to antibiotics containing the purpurosamine ring.</text>
</comment>
<evidence type="ECO:0000256" key="5">
    <source>
        <dbReference type="ARBA" id="ARBA00023251"/>
    </source>
</evidence>
<evidence type="ECO:0000256" key="1">
    <source>
        <dbReference type="ARBA" id="ARBA00011738"/>
    </source>
</evidence>
<proteinExistence type="predicted"/>
<evidence type="ECO:0000256" key="9">
    <source>
        <dbReference type="PIRNR" id="PIRNR000452"/>
    </source>
</evidence>
<evidence type="ECO:0000256" key="2">
    <source>
        <dbReference type="ARBA" id="ARBA00012888"/>
    </source>
</evidence>
<dbReference type="AlphaFoldDB" id="A0A7X5QBS8"/>